<dbReference type="Proteomes" id="UP000822184">
    <property type="component" value="Unassembled WGS sequence"/>
</dbReference>
<dbReference type="RefSeq" id="WP_012058488.1">
    <property type="nucleotide sequence ID" value="NZ_CP073279.1"/>
</dbReference>
<dbReference type="InterPro" id="IPR053162">
    <property type="entry name" value="DnaD"/>
</dbReference>
<feature type="compositionally biased region" description="Basic and acidic residues" evidence="1">
    <location>
        <begin position="112"/>
        <end position="141"/>
    </location>
</feature>
<dbReference type="Pfam" id="PF09681">
    <property type="entry name" value="Phage_rep_org_N"/>
    <property type="match status" value="1"/>
</dbReference>
<evidence type="ECO:0000256" key="1">
    <source>
        <dbReference type="SAM" id="MobiDB-lite"/>
    </source>
</evidence>
<sequence length="449" mass="51435">MADIKWIKLATNMHDDEKMKLIDSMPKRDTIHYVWIRILLLGGKLNANGKVFLSEGKPLTAKMLAVLFSRPLEDIKIALKVLSNFGMIEIASDKVIRIVNWDKHQNIEGMERVREQNRKRVENHREKKKEENNLAKSNKEETQEDEALEEFIDLEENQDLNENVELKKTNNLERKKDYAENYTIEENRDLGKNDILGNLETSEEDSTNTDINDKTNTDTNEAASDISAERANSNEDISNNIIGSDDNNCIVTKNISNVTRNKSNVTVTVQNKKEIENKKKKKEIDKNIESKKNNGFDINNKSSTCDEDVSQSSLFEQHNNTKSESVAEDDINLKAIELMQYHEKITGKPGSCEYVALRSAIDLYGEKWVKKAMDVGFQKNCPDINYAIGILKNWKRDGCSEDNVEVKKNGFRGTRKSNTADKNEFAGFKPKEPRKLTEAERKRIEANLI</sequence>
<evidence type="ECO:0000313" key="5">
    <source>
        <dbReference type="Proteomes" id="UP000631418"/>
    </source>
</evidence>
<feature type="region of interest" description="Disordered" evidence="1">
    <location>
        <begin position="412"/>
        <end position="439"/>
    </location>
</feature>
<gene>
    <name evidence="4" type="ORF">BCD95_003422</name>
    <name evidence="3" type="ORF">IS491_20250</name>
</gene>
<evidence type="ECO:0000313" key="4">
    <source>
        <dbReference type="EMBL" id="NSB15163.1"/>
    </source>
</evidence>
<dbReference type="Gene3D" id="1.10.10.630">
    <property type="entry name" value="DnaD domain-like"/>
    <property type="match status" value="1"/>
</dbReference>
<feature type="domain" description="Phage replisome organiser N-terminal" evidence="2">
    <location>
        <begin position="6"/>
        <end position="126"/>
    </location>
</feature>
<feature type="compositionally biased region" description="Basic and acidic residues" evidence="1">
    <location>
        <begin position="418"/>
        <end position="439"/>
    </location>
</feature>
<dbReference type="PANTHER" id="PTHR37293:SF7">
    <property type="entry name" value="HYPOTHETICAL PHAGE PROTEIN"/>
    <property type="match status" value="1"/>
</dbReference>
<organism evidence="3 5">
    <name type="scientific">Clostridium beijerinckii</name>
    <name type="common">Clostridium MP</name>
    <dbReference type="NCBI Taxonomy" id="1520"/>
    <lineage>
        <taxon>Bacteria</taxon>
        <taxon>Bacillati</taxon>
        <taxon>Bacillota</taxon>
        <taxon>Clostridia</taxon>
        <taxon>Eubacteriales</taxon>
        <taxon>Clostridiaceae</taxon>
        <taxon>Clostridium</taxon>
    </lineage>
</organism>
<reference evidence="3" key="2">
    <citation type="submission" date="2020-11" db="EMBL/GenBank/DDBJ databases">
        <authorList>
            <person name="Thieme N."/>
            <person name="Liebl W."/>
            <person name="Zverlov V."/>
        </authorList>
    </citation>
    <scope>NUCLEOTIDE SEQUENCE</scope>
    <source>
        <strain evidence="3">NT08</strain>
    </source>
</reference>
<feature type="region of interest" description="Disordered" evidence="1">
    <location>
        <begin position="200"/>
        <end position="229"/>
    </location>
</feature>
<dbReference type="Proteomes" id="UP000631418">
    <property type="component" value="Unassembled WGS sequence"/>
</dbReference>
<comment type="caution">
    <text evidence="3">The sequence shown here is derived from an EMBL/GenBank/DDBJ whole genome shotgun (WGS) entry which is preliminary data.</text>
</comment>
<dbReference type="EMBL" id="JADOEF010000001">
    <property type="protein sequence ID" value="MBF7810951.1"/>
    <property type="molecule type" value="Genomic_DNA"/>
</dbReference>
<evidence type="ECO:0000313" key="3">
    <source>
        <dbReference type="EMBL" id="MBF7810951.1"/>
    </source>
</evidence>
<dbReference type="AlphaFoldDB" id="A0AAE2RVI7"/>
<feature type="region of interest" description="Disordered" evidence="1">
    <location>
        <begin position="112"/>
        <end position="146"/>
    </location>
</feature>
<protein>
    <submittedName>
        <fullName evidence="3 4">Phage replisome organizer</fullName>
    </submittedName>
</protein>
<dbReference type="InterPro" id="IPR034829">
    <property type="entry name" value="DnaD-like_sf"/>
</dbReference>
<dbReference type="NCBIfam" id="TIGR01714">
    <property type="entry name" value="phage_rep_org_N"/>
    <property type="match status" value="1"/>
</dbReference>
<proteinExistence type="predicted"/>
<reference evidence="4" key="1">
    <citation type="submission" date="2020-06" db="EMBL/GenBank/DDBJ databases">
        <title>Genomic insights into acetone-butanol-ethanol (ABE) fermentation by sequencing solventogenic clostridia strains.</title>
        <authorList>
            <person name="Brown S."/>
        </authorList>
    </citation>
    <scope>NUCLEOTIDE SEQUENCE</scope>
    <source>
        <strain evidence="4">DJ123</strain>
    </source>
</reference>
<accession>A0AAE2RVI7</accession>
<dbReference type="EMBL" id="JABTDW010000001">
    <property type="protein sequence ID" value="NSB15163.1"/>
    <property type="molecule type" value="Genomic_DNA"/>
</dbReference>
<name>A0AAE2RVI7_CLOBE</name>
<evidence type="ECO:0000259" key="2">
    <source>
        <dbReference type="Pfam" id="PF09681"/>
    </source>
</evidence>
<dbReference type="SUPFAM" id="SSF158499">
    <property type="entry name" value="DnaD domain-like"/>
    <property type="match status" value="1"/>
</dbReference>
<dbReference type="PANTHER" id="PTHR37293">
    <property type="entry name" value="PHAGE REPLICATION PROTEIN-RELATED"/>
    <property type="match status" value="1"/>
</dbReference>
<dbReference type="InterPro" id="IPR010056">
    <property type="entry name" value="Phage_rep_org__N"/>
</dbReference>